<sequence>MPNSKKHVHRALDRVIKNGESRTVDIDTGKFIIFSDHHRGSRDGADDFLNNEVTYLKALDYYLQRGFTLILLGDVEEFWGNPFKIVIKSYREVLEKESAFHQGNRLIRIWGNHDEVWRAKSFLKKYLGDIFIGMEAYECIKLNFHDQQKAIGTMLLVHGHQGTAASERFAEISRFFVRYGWRYIQKWFNIPLSTPSTNIQLKSELDLDMFSWASAKSRLVLICGHTHQPVFMSFTHADFLTSKIVKLQHEINASLKNPMKDIASLENQKSAAIAELRRIQKDYGGTNMKIGKDSRKPCYFNTGCCSFSNGTITGMEIEHGKIRLIKWSPQQEYNRIILEESDLKRIFEACR</sequence>
<comment type="caution">
    <text evidence="2">The sequence shown here is derived from an EMBL/GenBank/DDBJ whole genome shotgun (WGS) entry which is preliminary data.</text>
</comment>
<reference evidence="2" key="1">
    <citation type="submission" date="2023-06" db="EMBL/GenBank/DDBJ databases">
        <title>Genomic of Agaribacillus aureum.</title>
        <authorList>
            <person name="Wang G."/>
        </authorList>
    </citation>
    <scope>NUCLEOTIDE SEQUENCE</scope>
    <source>
        <strain evidence="2">BMA12</strain>
    </source>
</reference>
<dbReference type="Gene3D" id="3.60.21.10">
    <property type="match status" value="1"/>
</dbReference>
<dbReference type="EMBL" id="JAUJEB010000006">
    <property type="protein sequence ID" value="MDN5215421.1"/>
    <property type="molecule type" value="Genomic_DNA"/>
</dbReference>
<organism evidence="2 3">
    <name type="scientific">Agaribacillus aureus</name>
    <dbReference type="NCBI Taxonomy" id="3051825"/>
    <lineage>
        <taxon>Bacteria</taxon>
        <taxon>Pseudomonadati</taxon>
        <taxon>Bacteroidota</taxon>
        <taxon>Cytophagia</taxon>
        <taxon>Cytophagales</taxon>
        <taxon>Splendidivirgaceae</taxon>
        <taxon>Agaribacillus</taxon>
    </lineage>
</organism>
<evidence type="ECO:0000313" key="3">
    <source>
        <dbReference type="Proteomes" id="UP001172083"/>
    </source>
</evidence>
<feature type="domain" description="Calcineurin-like phosphoesterase" evidence="1">
    <location>
        <begin position="30"/>
        <end position="229"/>
    </location>
</feature>
<dbReference type="InterPro" id="IPR004843">
    <property type="entry name" value="Calcineurin-like_PHP"/>
</dbReference>
<keyword evidence="3" id="KW-1185">Reference proteome</keyword>
<dbReference type="RefSeq" id="WP_346760752.1">
    <property type="nucleotide sequence ID" value="NZ_JAUJEB010000006.1"/>
</dbReference>
<protein>
    <recommendedName>
        <fullName evidence="1">Calcineurin-like phosphoesterase domain-containing protein</fullName>
    </recommendedName>
</protein>
<evidence type="ECO:0000259" key="1">
    <source>
        <dbReference type="Pfam" id="PF00149"/>
    </source>
</evidence>
<dbReference type="Pfam" id="PF00149">
    <property type="entry name" value="Metallophos"/>
    <property type="match status" value="1"/>
</dbReference>
<dbReference type="Proteomes" id="UP001172083">
    <property type="component" value="Unassembled WGS sequence"/>
</dbReference>
<gene>
    <name evidence="2" type="ORF">QQ020_25300</name>
</gene>
<name>A0ABT8LGC2_9BACT</name>
<accession>A0ABT8LGC2</accession>
<evidence type="ECO:0000313" key="2">
    <source>
        <dbReference type="EMBL" id="MDN5215421.1"/>
    </source>
</evidence>
<proteinExistence type="predicted"/>
<dbReference type="InterPro" id="IPR029052">
    <property type="entry name" value="Metallo-depent_PP-like"/>
</dbReference>
<dbReference type="SUPFAM" id="SSF56300">
    <property type="entry name" value="Metallo-dependent phosphatases"/>
    <property type="match status" value="1"/>
</dbReference>